<feature type="compositionally biased region" description="Basic residues" evidence="1">
    <location>
        <begin position="1"/>
        <end position="19"/>
    </location>
</feature>
<name>A0A8D8ZSC2_9HEMI</name>
<evidence type="ECO:0000313" key="2">
    <source>
        <dbReference type="EMBL" id="CAG6752409.1"/>
    </source>
</evidence>
<sequence>MIPKRKRTHKLMKSHRKMKNPTTTNLKVGKNSPKTERKMMRKIPTPVRRFSPFLMLKSKALTERVKMREAIGQRMMNEATKQMMIVGATKLQTMIEATKLPMMNEATKPQTTKGLSNWKKKGTPAEWTTKQL</sequence>
<reference evidence="2" key="1">
    <citation type="submission" date="2021-05" db="EMBL/GenBank/DDBJ databases">
        <authorList>
            <person name="Alioto T."/>
            <person name="Alioto T."/>
            <person name="Gomez Garrido J."/>
        </authorList>
    </citation>
    <scope>NUCLEOTIDE SEQUENCE</scope>
</reference>
<feature type="region of interest" description="Disordered" evidence="1">
    <location>
        <begin position="1"/>
        <end position="42"/>
    </location>
</feature>
<evidence type="ECO:0000256" key="1">
    <source>
        <dbReference type="SAM" id="MobiDB-lite"/>
    </source>
</evidence>
<feature type="region of interest" description="Disordered" evidence="1">
    <location>
        <begin position="104"/>
        <end position="132"/>
    </location>
</feature>
<proteinExistence type="predicted"/>
<accession>A0A8D8ZSC2</accession>
<organism evidence="2">
    <name type="scientific">Cacopsylla melanoneura</name>
    <dbReference type="NCBI Taxonomy" id="428564"/>
    <lineage>
        <taxon>Eukaryota</taxon>
        <taxon>Metazoa</taxon>
        <taxon>Ecdysozoa</taxon>
        <taxon>Arthropoda</taxon>
        <taxon>Hexapoda</taxon>
        <taxon>Insecta</taxon>
        <taxon>Pterygota</taxon>
        <taxon>Neoptera</taxon>
        <taxon>Paraneoptera</taxon>
        <taxon>Hemiptera</taxon>
        <taxon>Sternorrhyncha</taxon>
        <taxon>Psylloidea</taxon>
        <taxon>Psyllidae</taxon>
        <taxon>Psyllinae</taxon>
        <taxon>Cacopsylla</taxon>
    </lineage>
</organism>
<dbReference type="AlphaFoldDB" id="A0A8D8ZSC2"/>
<dbReference type="EMBL" id="HBUF01533198">
    <property type="protein sequence ID" value="CAG6752409.1"/>
    <property type="molecule type" value="Transcribed_RNA"/>
</dbReference>
<protein>
    <submittedName>
        <fullName evidence="2">Uncharacterized protein</fullName>
    </submittedName>
</protein>